<dbReference type="RefSeq" id="WP_266336589.1">
    <property type="nucleotide sequence ID" value="NZ_JAPKNK010000001.1"/>
</dbReference>
<keyword evidence="6" id="KW-1185">Reference proteome</keyword>
<feature type="domain" description="Aminotransferase class I/classII large" evidence="4">
    <location>
        <begin position="31"/>
        <end position="374"/>
    </location>
</feature>
<dbReference type="SUPFAM" id="SSF53383">
    <property type="entry name" value="PLP-dependent transferases"/>
    <property type="match status" value="1"/>
</dbReference>
<dbReference type="Gene3D" id="3.90.1150.10">
    <property type="entry name" value="Aspartate Aminotransferase, domain 1"/>
    <property type="match status" value="1"/>
</dbReference>
<dbReference type="AlphaFoldDB" id="A0A9X3E0F3"/>
<dbReference type="Pfam" id="PF00155">
    <property type="entry name" value="Aminotran_1_2"/>
    <property type="match status" value="1"/>
</dbReference>
<organism evidence="5 6">
    <name type="scientific">Kaistia nematophila</name>
    <dbReference type="NCBI Taxonomy" id="2994654"/>
    <lineage>
        <taxon>Bacteria</taxon>
        <taxon>Pseudomonadati</taxon>
        <taxon>Pseudomonadota</taxon>
        <taxon>Alphaproteobacteria</taxon>
        <taxon>Hyphomicrobiales</taxon>
        <taxon>Kaistiaceae</taxon>
        <taxon>Kaistia</taxon>
    </lineage>
</organism>
<evidence type="ECO:0000259" key="4">
    <source>
        <dbReference type="Pfam" id="PF00155"/>
    </source>
</evidence>
<dbReference type="InterPro" id="IPR004839">
    <property type="entry name" value="Aminotransferase_I/II_large"/>
</dbReference>
<dbReference type="CDD" id="cd00609">
    <property type="entry name" value="AAT_like"/>
    <property type="match status" value="1"/>
</dbReference>
<proteinExistence type="predicted"/>
<dbReference type="EMBL" id="JAPKNK010000001">
    <property type="protein sequence ID" value="MCX5567598.1"/>
    <property type="molecule type" value="Genomic_DNA"/>
</dbReference>
<dbReference type="PANTHER" id="PTHR42832">
    <property type="entry name" value="AMINO ACID AMINOTRANSFERASE"/>
    <property type="match status" value="1"/>
</dbReference>
<sequence>MLGPTSTRKSTSPFARLNEQLAGVEPGMPAINLTIGEPQHPIPSFVAPVIAENVALFGRYPPIRGTDAFRQTIAGWLDQRYGLTARIDPERMVLPLNGSREGLTLAALSARQRRPDIETPVVLLPNPFYQAYAAGAEVAGAEVVLLGSGRDGSFPDLGRVDEAVLARTIAVYVASPTAPQGDVATLADWTQVIQIARAHDFMVFADECYSEIYRDAPPPGVLQAADSLGAGHGNILTFHSLSKRSNLPGLRCGFVAGDPDFLDNWQRFRNVAAPQVPGPIQAVAVAAYSDESHVAENRALYNAKYDAALKTLGPKVRASRPEGGFFLWLEVGDGVAAADRLWREAGVRTIPGEYLSLPLPDGSNPGAPYIRVAMVQDLAITQEALTRMARVLG</sequence>
<keyword evidence="3" id="KW-0808">Transferase</keyword>
<accession>A0A9X3E0F3</accession>
<dbReference type="GO" id="GO:0030170">
    <property type="term" value="F:pyridoxal phosphate binding"/>
    <property type="evidence" value="ECO:0007669"/>
    <property type="project" value="InterPro"/>
</dbReference>
<reference evidence="5" key="1">
    <citation type="submission" date="2022-11" db="EMBL/GenBank/DDBJ databases">
        <title>Biodiversity and phylogenetic relationships of bacteria.</title>
        <authorList>
            <person name="Machado R.A.R."/>
            <person name="Bhat A."/>
            <person name="Loulou A."/>
            <person name="Kallel S."/>
        </authorList>
    </citation>
    <scope>NUCLEOTIDE SEQUENCE</scope>
    <source>
        <strain evidence="5">K-TC2</strain>
    </source>
</reference>
<comment type="cofactor">
    <cofactor evidence="1">
        <name>pyridoxal 5'-phosphate</name>
        <dbReference type="ChEBI" id="CHEBI:597326"/>
    </cofactor>
</comment>
<dbReference type="GO" id="GO:0008483">
    <property type="term" value="F:transaminase activity"/>
    <property type="evidence" value="ECO:0007669"/>
    <property type="project" value="UniProtKB-KW"/>
</dbReference>
<dbReference type="PANTHER" id="PTHR42832:SF3">
    <property type="entry name" value="L-GLUTAMINE--4-(METHYLSULFANYL)-2-OXOBUTANOATE AMINOTRANSFERASE"/>
    <property type="match status" value="1"/>
</dbReference>
<evidence type="ECO:0000256" key="3">
    <source>
        <dbReference type="ARBA" id="ARBA00022679"/>
    </source>
</evidence>
<evidence type="ECO:0000256" key="2">
    <source>
        <dbReference type="ARBA" id="ARBA00022576"/>
    </source>
</evidence>
<dbReference type="InterPro" id="IPR015422">
    <property type="entry name" value="PyrdxlP-dep_Trfase_small"/>
</dbReference>
<dbReference type="Proteomes" id="UP001144805">
    <property type="component" value="Unassembled WGS sequence"/>
</dbReference>
<protein>
    <submittedName>
        <fullName evidence="5">Aminotransferase class I/II-fold pyridoxal phosphate-dependent enzyme</fullName>
    </submittedName>
</protein>
<dbReference type="Gene3D" id="3.40.640.10">
    <property type="entry name" value="Type I PLP-dependent aspartate aminotransferase-like (Major domain)"/>
    <property type="match status" value="1"/>
</dbReference>
<dbReference type="InterPro" id="IPR015421">
    <property type="entry name" value="PyrdxlP-dep_Trfase_major"/>
</dbReference>
<dbReference type="InterPro" id="IPR015424">
    <property type="entry name" value="PyrdxlP-dep_Trfase"/>
</dbReference>
<evidence type="ECO:0000313" key="5">
    <source>
        <dbReference type="EMBL" id="MCX5567598.1"/>
    </source>
</evidence>
<keyword evidence="2 5" id="KW-0032">Aminotransferase</keyword>
<evidence type="ECO:0000256" key="1">
    <source>
        <dbReference type="ARBA" id="ARBA00001933"/>
    </source>
</evidence>
<dbReference type="InterPro" id="IPR050881">
    <property type="entry name" value="LL-DAP_aminotransferase"/>
</dbReference>
<comment type="caution">
    <text evidence="5">The sequence shown here is derived from an EMBL/GenBank/DDBJ whole genome shotgun (WGS) entry which is preliminary data.</text>
</comment>
<name>A0A9X3E0F3_9HYPH</name>
<evidence type="ECO:0000313" key="6">
    <source>
        <dbReference type="Proteomes" id="UP001144805"/>
    </source>
</evidence>
<gene>
    <name evidence="5" type="ORF">OSH07_00175</name>
</gene>